<gene>
    <name evidence="5" type="primary">LOC115385499</name>
</gene>
<dbReference type="GO" id="GO:0006364">
    <property type="term" value="P:rRNA processing"/>
    <property type="evidence" value="ECO:0007669"/>
    <property type="project" value="InterPro"/>
</dbReference>
<evidence type="ECO:0000256" key="3">
    <source>
        <dbReference type="SAM" id="MobiDB-lite"/>
    </source>
</evidence>
<dbReference type="GO" id="GO:0003723">
    <property type="term" value="F:RNA binding"/>
    <property type="evidence" value="ECO:0007669"/>
    <property type="project" value="TreeGrafter"/>
</dbReference>
<reference evidence="5" key="1">
    <citation type="submission" date="2025-08" db="UniProtKB">
        <authorList>
            <consortium name="Ensembl"/>
        </authorList>
    </citation>
    <scope>IDENTIFICATION</scope>
</reference>
<keyword evidence="6" id="KW-1185">Reference proteome</keyword>
<dbReference type="Ensembl" id="ENSSFAT00005033322.1">
    <property type="protein sequence ID" value="ENSSFAP00005032176.1"/>
    <property type="gene ID" value="ENSSFAG00005016307.1"/>
</dbReference>
<feature type="region of interest" description="Disordered" evidence="3">
    <location>
        <begin position="27"/>
        <end position="46"/>
    </location>
</feature>
<evidence type="ECO:0000313" key="5">
    <source>
        <dbReference type="Ensembl" id="ENSSFAP00005032176.1"/>
    </source>
</evidence>
<protein>
    <submittedName>
        <fullName evidence="5">ESF1, nucleolar pre-rRNA processing protein, homolog (S. cerevisiae)</fullName>
    </submittedName>
</protein>
<dbReference type="AlphaFoldDB" id="A0A672HSD0"/>
<evidence type="ECO:0000256" key="2">
    <source>
        <dbReference type="ARBA" id="ARBA00023242"/>
    </source>
</evidence>
<dbReference type="PANTHER" id="PTHR12202">
    <property type="entry name" value="ESF1 HOMOLOG"/>
    <property type="match status" value="1"/>
</dbReference>
<evidence type="ECO:0000259" key="4">
    <source>
        <dbReference type="Pfam" id="PF08159"/>
    </source>
</evidence>
<dbReference type="Pfam" id="PF08159">
    <property type="entry name" value="NUC153"/>
    <property type="match status" value="1"/>
</dbReference>
<evidence type="ECO:0000313" key="6">
    <source>
        <dbReference type="Proteomes" id="UP000472267"/>
    </source>
</evidence>
<dbReference type="Proteomes" id="UP000472267">
    <property type="component" value="Unassembled WGS sequence"/>
</dbReference>
<feature type="compositionally biased region" description="Low complexity" evidence="3">
    <location>
        <begin position="88"/>
        <end position="103"/>
    </location>
</feature>
<feature type="compositionally biased region" description="Basic residues" evidence="3">
    <location>
        <begin position="130"/>
        <end position="141"/>
    </location>
</feature>
<feature type="domain" description="NUC153" evidence="4">
    <location>
        <begin position="48"/>
        <end position="75"/>
    </location>
</feature>
<feature type="region of interest" description="Disordered" evidence="3">
    <location>
        <begin position="122"/>
        <end position="141"/>
    </location>
</feature>
<dbReference type="InterPro" id="IPR039754">
    <property type="entry name" value="Esf1"/>
</dbReference>
<evidence type="ECO:0000256" key="1">
    <source>
        <dbReference type="ARBA" id="ARBA00004604"/>
    </source>
</evidence>
<comment type="subcellular location">
    <subcellularLocation>
        <location evidence="1">Nucleus</location>
        <location evidence="1">Nucleolus</location>
    </subcellularLocation>
</comment>
<dbReference type="PANTHER" id="PTHR12202:SF0">
    <property type="entry name" value="ESF1 HOMOLOG"/>
    <property type="match status" value="1"/>
</dbReference>
<feature type="compositionally biased region" description="Basic residues" evidence="3">
    <location>
        <begin position="28"/>
        <end position="37"/>
    </location>
</feature>
<accession>A0A672HSD0</accession>
<reference evidence="5" key="2">
    <citation type="submission" date="2025-09" db="UniProtKB">
        <authorList>
            <consortium name="Ensembl"/>
        </authorList>
    </citation>
    <scope>IDENTIFICATION</scope>
</reference>
<dbReference type="GO" id="GO:0005730">
    <property type="term" value="C:nucleolus"/>
    <property type="evidence" value="ECO:0007669"/>
    <property type="project" value="UniProtKB-SubCell"/>
</dbReference>
<sequence>MALLMDDDEDDQHKHFNYDKIVEQQNLSKKKKKKLLKKRGEQEVDVSDSRFQALFTSHLFNLDPSHPSFRKTKSTQSIVAEKQRRRAQQATEAGAQQGSEQEAPTAKKAAMDPSVSLLVKSIKSKTQQFHSRRKFKLKREF</sequence>
<feature type="region of interest" description="Disordered" evidence="3">
    <location>
        <begin position="63"/>
        <end position="112"/>
    </location>
</feature>
<organism evidence="5 6">
    <name type="scientific">Salarias fasciatus</name>
    <name type="common">Jewelled blenny</name>
    <name type="synonym">Blennius fasciatus</name>
    <dbReference type="NCBI Taxonomy" id="181472"/>
    <lineage>
        <taxon>Eukaryota</taxon>
        <taxon>Metazoa</taxon>
        <taxon>Chordata</taxon>
        <taxon>Craniata</taxon>
        <taxon>Vertebrata</taxon>
        <taxon>Euteleostomi</taxon>
        <taxon>Actinopterygii</taxon>
        <taxon>Neopterygii</taxon>
        <taxon>Teleostei</taxon>
        <taxon>Neoteleostei</taxon>
        <taxon>Acanthomorphata</taxon>
        <taxon>Ovalentaria</taxon>
        <taxon>Blenniimorphae</taxon>
        <taxon>Blenniiformes</taxon>
        <taxon>Blennioidei</taxon>
        <taxon>Blenniidae</taxon>
        <taxon>Salariinae</taxon>
        <taxon>Salarias</taxon>
    </lineage>
</organism>
<name>A0A672HSD0_SALFA</name>
<dbReference type="InterPro" id="IPR012580">
    <property type="entry name" value="NUC153"/>
</dbReference>
<keyword evidence="2" id="KW-0539">Nucleus</keyword>
<proteinExistence type="predicted"/>